<dbReference type="PANTHER" id="PTHR46211:SF1">
    <property type="entry name" value="GLYCEROPHOSPHODIESTER PHOSPHODIESTERASE, CYTOPLASMIC"/>
    <property type="match status" value="1"/>
</dbReference>
<dbReference type="GO" id="GO:0008081">
    <property type="term" value="F:phosphoric diester hydrolase activity"/>
    <property type="evidence" value="ECO:0007669"/>
    <property type="project" value="InterPro"/>
</dbReference>
<accession>A0A926E0D4</accession>
<feature type="domain" description="GP-PDE" evidence="1">
    <location>
        <begin position="2"/>
        <end position="237"/>
    </location>
</feature>
<dbReference type="InterPro" id="IPR017946">
    <property type="entry name" value="PLC-like_Pdiesterase_TIM-brl"/>
</dbReference>
<dbReference type="Proteomes" id="UP000610760">
    <property type="component" value="Unassembled WGS sequence"/>
</dbReference>
<dbReference type="SUPFAM" id="SSF51695">
    <property type="entry name" value="PLC-like phosphodiesterases"/>
    <property type="match status" value="1"/>
</dbReference>
<evidence type="ECO:0000259" key="1">
    <source>
        <dbReference type="PROSITE" id="PS51704"/>
    </source>
</evidence>
<dbReference type="PROSITE" id="PS51704">
    <property type="entry name" value="GP_PDE"/>
    <property type="match status" value="1"/>
</dbReference>
<sequence length="239" mass="27593">MTKIHAHRGASAERPENTMAAFKRAKEMDAYGIEMDVHLLNDGTLAVHHDTDLGRCDNATGRITSFDYNTIRSFSVGEKFSPEYKDERIPYFTELLEFLQKNPIFLNCEIKALEENVDHIAVPVTQMLEAYHMSDKCIISCFHASVLNEIKEKFPQYKVGWLTDAKMENLEYCIEHHFEAVHPYYEEITPEYVKYAHDHNIMVNVWTVDNENDIQRMKDCGVDIVISNDVATAQRVLGK</sequence>
<gene>
    <name evidence="2" type="ORF">H8710_02815</name>
</gene>
<dbReference type="InterPro" id="IPR030395">
    <property type="entry name" value="GP_PDE_dom"/>
</dbReference>
<dbReference type="GO" id="GO:0006629">
    <property type="term" value="P:lipid metabolic process"/>
    <property type="evidence" value="ECO:0007669"/>
    <property type="project" value="InterPro"/>
</dbReference>
<name>A0A926E0D4_9FIRM</name>
<dbReference type="AlphaFoldDB" id="A0A926E0D4"/>
<proteinExistence type="predicted"/>
<keyword evidence="3" id="KW-1185">Reference proteome</keyword>
<dbReference type="Gene3D" id="3.20.20.190">
    <property type="entry name" value="Phosphatidylinositol (PI) phosphodiesterase"/>
    <property type="match status" value="1"/>
</dbReference>
<dbReference type="Pfam" id="PF03009">
    <property type="entry name" value="GDPD"/>
    <property type="match status" value="1"/>
</dbReference>
<dbReference type="RefSeq" id="WP_249293890.1">
    <property type="nucleotide sequence ID" value="NZ_JACRSV010000001.1"/>
</dbReference>
<evidence type="ECO:0000313" key="2">
    <source>
        <dbReference type="EMBL" id="MBC8558996.1"/>
    </source>
</evidence>
<comment type="caution">
    <text evidence="2">The sequence shown here is derived from an EMBL/GenBank/DDBJ whole genome shotgun (WGS) entry which is preliminary data.</text>
</comment>
<dbReference type="EMBL" id="JACRSV010000001">
    <property type="protein sequence ID" value="MBC8558996.1"/>
    <property type="molecule type" value="Genomic_DNA"/>
</dbReference>
<dbReference type="PANTHER" id="PTHR46211">
    <property type="entry name" value="GLYCEROPHOSPHORYL DIESTER PHOSPHODIESTERASE"/>
    <property type="match status" value="1"/>
</dbReference>
<evidence type="ECO:0000313" key="3">
    <source>
        <dbReference type="Proteomes" id="UP000610760"/>
    </source>
</evidence>
<protein>
    <recommendedName>
        <fullName evidence="1">GP-PDE domain-containing protein</fullName>
    </recommendedName>
</protein>
<reference evidence="2" key="1">
    <citation type="submission" date="2020-08" db="EMBL/GenBank/DDBJ databases">
        <title>Genome public.</title>
        <authorList>
            <person name="Liu C."/>
            <person name="Sun Q."/>
        </authorList>
    </citation>
    <scope>NUCLEOTIDE SEQUENCE</scope>
    <source>
        <strain evidence="2">NSJ-33</strain>
    </source>
</reference>
<organism evidence="2 3">
    <name type="scientific">Fumia xinanensis</name>
    <dbReference type="NCBI Taxonomy" id="2763659"/>
    <lineage>
        <taxon>Bacteria</taxon>
        <taxon>Bacillati</taxon>
        <taxon>Bacillota</taxon>
        <taxon>Clostridia</taxon>
        <taxon>Eubacteriales</taxon>
        <taxon>Oscillospiraceae</taxon>
        <taxon>Fumia</taxon>
    </lineage>
</organism>